<keyword evidence="5 6" id="KW-0539">Nucleus</keyword>
<comment type="subunit">
    <text evidence="6">Component of the ribosomal small subunit (SSU) processome.</text>
</comment>
<dbReference type="OrthoDB" id="29058at2759"/>
<dbReference type="PIRSF" id="PIRSF015952">
    <property type="entry name" value="U3snoRNP11"/>
    <property type="match status" value="1"/>
</dbReference>
<comment type="similarity">
    <text evidence="3 6">Belongs to the UTP11 family.</text>
</comment>
<dbReference type="GO" id="GO:0000447">
    <property type="term" value="P:endonucleolytic cleavage in ITS1 to separate SSU-rRNA from 5.8S rRNA and LSU-rRNA from tricistronic rRNA transcript (SSU-rRNA, 5.8S rRNA, LSU-rRNA)"/>
    <property type="evidence" value="ECO:0007669"/>
    <property type="project" value="EnsemblFungi"/>
</dbReference>
<evidence type="ECO:0000256" key="6">
    <source>
        <dbReference type="PIRNR" id="PIRNR015952"/>
    </source>
</evidence>
<accession>A0A1E4TQQ0</accession>
<feature type="compositionally biased region" description="Basic and acidic residues" evidence="7">
    <location>
        <begin position="228"/>
        <end position="247"/>
    </location>
</feature>
<dbReference type="GO" id="GO:0000480">
    <property type="term" value="P:endonucleolytic cleavage in 5'-ETS of tricistronic rRNA transcript (SSU-rRNA, 5.8S rRNA, LSU-rRNA)"/>
    <property type="evidence" value="ECO:0007669"/>
    <property type="project" value="EnsemblFungi"/>
</dbReference>
<evidence type="ECO:0000256" key="7">
    <source>
        <dbReference type="SAM" id="MobiDB-lite"/>
    </source>
</evidence>
<dbReference type="PANTHER" id="PTHR12838">
    <property type="entry name" value="U3 SMALL NUCLEOLAR RNA-ASSOCIATED PROTEIN 11"/>
    <property type="match status" value="1"/>
</dbReference>
<organism evidence="8 9">
    <name type="scientific">Pachysolen tannophilus NRRL Y-2460</name>
    <dbReference type="NCBI Taxonomy" id="669874"/>
    <lineage>
        <taxon>Eukaryota</taxon>
        <taxon>Fungi</taxon>
        <taxon>Dikarya</taxon>
        <taxon>Ascomycota</taxon>
        <taxon>Saccharomycotina</taxon>
        <taxon>Pichiomycetes</taxon>
        <taxon>Pachysolenaceae</taxon>
        <taxon>Pachysolen</taxon>
    </lineage>
</organism>
<evidence type="ECO:0000256" key="4">
    <source>
        <dbReference type="ARBA" id="ARBA00022552"/>
    </source>
</evidence>
<gene>
    <name evidence="8" type="ORF">PACTADRAFT_34906</name>
</gene>
<feature type="compositionally biased region" description="Basic and acidic residues" evidence="7">
    <location>
        <begin position="15"/>
        <end position="24"/>
    </location>
</feature>
<evidence type="ECO:0000256" key="3">
    <source>
        <dbReference type="ARBA" id="ARBA00008105"/>
    </source>
</evidence>
<sequence length="259" mass="30701">MVRLVHNVQKKQHRERSQPQERKRWGLLEKKKDYKLRADDYHKKQAALKVLKVKAANKNEDEYYHSMVSNRSDGKGIVVAERGNESLGNDEVSLLKTQDSNYINVIRTKELKAIEKLSKNLNFHSKGKHVVFVGSNEEKLKFDPAEYFGTDERLLNKRENRLKLEQLVGENNQNSFEKKDMNKISDYKEKFGDYNKNLFDEKKLKKFKLLKARLEREAKLKNLQQKMDQQRELMKKGSKKKSVDKNGKVSFKWKNERKK</sequence>
<dbReference type="GO" id="GO:0000472">
    <property type="term" value="P:endonucleolytic cleavage to generate mature 5'-end of SSU-rRNA from (SSU-rRNA, 5.8S rRNA, LSU-rRNA)"/>
    <property type="evidence" value="ECO:0007669"/>
    <property type="project" value="EnsemblFungi"/>
</dbReference>
<evidence type="ECO:0000256" key="2">
    <source>
        <dbReference type="ARBA" id="ARBA00004604"/>
    </source>
</evidence>
<dbReference type="PANTHER" id="PTHR12838:SF0">
    <property type="entry name" value="U3 SMALL NUCLEOLAR RNA-ASSOCIATED PROTEIN 11-RELATED"/>
    <property type="match status" value="1"/>
</dbReference>
<keyword evidence="9" id="KW-1185">Reference proteome</keyword>
<dbReference type="AlphaFoldDB" id="A0A1E4TQQ0"/>
<evidence type="ECO:0000313" key="9">
    <source>
        <dbReference type="Proteomes" id="UP000094236"/>
    </source>
</evidence>
<dbReference type="Pfam" id="PF03998">
    <property type="entry name" value="Utp11"/>
    <property type="match status" value="1"/>
</dbReference>
<dbReference type="EMBL" id="KV454016">
    <property type="protein sequence ID" value="ODV94095.1"/>
    <property type="molecule type" value="Genomic_DNA"/>
</dbReference>
<keyword evidence="4 6" id="KW-0698">rRNA processing</keyword>
<evidence type="ECO:0000256" key="1">
    <source>
        <dbReference type="ARBA" id="ARBA00004099"/>
    </source>
</evidence>
<reference evidence="9" key="1">
    <citation type="submission" date="2016-05" db="EMBL/GenBank/DDBJ databases">
        <title>Comparative genomics of biotechnologically important yeasts.</title>
        <authorList>
            <consortium name="DOE Joint Genome Institute"/>
            <person name="Riley R."/>
            <person name="Haridas S."/>
            <person name="Wolfe K.H."/>
            <person name="Lopes M.R."/>
            <person name="Hittinger C.T."/>
            <person name="Goker M."/>
            <person name="Salamov A."/>
            <person name="Wisecaver J."/>
            <person name="Long T.M."/>
            <person name="Aerts A.L."/>
            <person name="Barry K."/>
            <person name="Choi C."/>
            <person name="Clum A."/>
            <person name="Coughlan A.Y."/>
            <person name="Deshpande S."/>
            <person name="Douglass A.P."/>
            <person name="Hanson S.J."/>
            <person name="Klenk H.-P."/>
            <person name="Labutti K."/>
            <person name="Lapidus A."/>
            <person name="Lindquist E."/>
            <person name="Lipzen A."/>
            <person name="Meier-Kolthoff J.P."/>
            <person name="Ohm R.A."/>
            <person name="Otillar R.P."/>
            <person name="Pangilinan J."/>
            <person name="Peng Y."/>
            <person name="Rokas A."/>
            <person name="Rosa C.A."/>
            <person name="Scheuner C."/>
            <person name="Sibirny A.A."/>
            <person name="Slot J.C."/>
            <person name="Stielow J.B."/>
            <person name="Sun H."/>
            <person name="Kurtzman C.P."/>
            <person name="Blackwell M."/>
            <person name="Grigoriev I.V."/>
            <person name="Jeffries T.W."/>
        </authorList>
    </citation>
    <scope>NUCLEOTIDE SEQUENCE [LARGE SCALE GENOMIC DNA]</scope>
    <source>
        <strain evidence="9">NRRL Y-2460</strain>
    </source>
</reference>
<protein>
    <recommendedName>
        <fullName evidence="6">U3 small nucleolar RNA-associated protein 11</fullName>
        <shortName evidence="6">U3 snoRNA-associated protein 11</shortName>
    </recommendedName>
</protein>
<evidence type="ECO:0000313" key="8">
    <source>
        <dbReference type="EMBL" id="ODV94095.1"/>
    </source>
</evidence>
<feature type="region of interest" description="Disordered" evidence="7">
    <location>
        <begin position="221"/>
        <end position="259"/>
    </location>
</feature>
<dbReference type="GO" id="GO:0006412">
    <property type="term" value="P:translation"/>
    <property type="evidence" value="ECO:0007669"/>
    <property type="project" value="EnsemblFungi"/>
</dbReference>
<evidence type="ECO:0000256" key="5">
    <source>
        <dbReference type="ARBA" id="ARBA00023242"/>
    </source>
</evidence>
<comment type="subcellular location">
    <subcellularLocation>
        <location evidence="2 6">Nucleus</location>
        <location evidence="2 6">Nucleolus</location>
    </subcellularLocation>
</comment>
<proteinExistence type="inferred from homology"/>
<dbReference type="GO" id="GO:0032040">
    <property type="term" value="C:small-subunit processome"/>
    <property type="evidence" value="ECO:0007669"/>
    <property type="project" value="UniProtKB-UniRule"/>
</dbReference>
<name>A0A1E4TQQ0_PACTA</name>
<feature type="region of interest" description="Disordered" evidence="7">
    <location>
        <begin position="1"/>
        <end position="24"/>
    </location>
</feature>
<dbReference type="InterPro" id="IPR007144">
    <property type="entry name" value="SSU_processome_Utp11"/>
</dbReference>
<comment type="function">
    <text evidence="1 6">Involved in nucleolar processing of pre-18S ribosomal RNA.</text>
</comment>
<dbReference type="Proteomes" id="UP000094236">
    <property type="component" value="Unassembled WGS sequence"/>
</dbReference>
<dbReference type="STRING" id="669874.A0A1E4TQQ0"/>